<name>A0A1Q9EP35_SYMMI</name>
<sequence>MCLGISGNELYNSAQMSFDDIRAATAAMISVGQHRQGPLAMHRFRSAATVKTIPESEEVLLMLQKQLQLVTMEARPLLNGLPILPMERAGGPSVPPPVNMERSPVCRVKSTLSRSMVASPGLNMRLVTANFAKQERHLQTS</sequence>
<proteinExistence type="predicted"/>
<dbReference type="AlphaFoldDB" id="A0A1Q9EP35"/>
<comment type="caution">
    <text evidence="1">The sequence shown here is derived from an EMBL/GenBank/DDBJ whole genome shotgun (WGS) entry which is preliminary data.</text>
</comment>
<accession>A0A1Q9EP35</accession>
<dbReference type="EMBL" id="LSRX01000102">
    <property type="protein sequence ID" value="OLQ09194.1"/>
    <property type="molecule type" value="Genomic_DNA"/>
</dbReference>
<dbReference type="Proteomes" id="UP000186817">
    <property type="component" value="Unassembled WGS sequence"/>
</dbReference>
<evidence type="ECO:0000313" key="1">
    <source>
        <dbReference type="EMBL" id="OLQ09194.1"/>
    </source>
</evidence>
<reference evidence="1 2" key="1">
    <citation type="submission" date="2016-02" db="EMBL/GenBank/DDBJ databases">
        <title>Genome analysis of coral dinoflagellate symbionts highlights evolutionary adaptations to a symbiotic lifestyle.</title>
        <authorList>
            <person name="Aranda M."/>
            <person name="Li Y."/>
            <person name="Liew Y.J."/>
            <person name="Baumgarten S."/>
            <person name="Simakov O."/>
            <person name="Wilson M."/>
            <person name="Piel J."/>
            <person name="Ashoor H."/>
            <person name="Bougouffa S."/>
            <person name="Bajic V.B."/>
            <person name="Ryu T."/>
            <person name="Ravasi T."/>
            <person name="Bayer T."/>
            <person name="Micklem G."/>
            <person name="Kim H."/>
            <person name="Bhak J."/>
            <person name="Lajeunesse T.C."/>
            <person name="Voolstra C.R."/>
        </authorList>
    </citation>
    <scope>NUCLEOTIDE SEQUENCE [LARGE SCALE GENOMIC DNA]</scope>
    <source>
        <strain evidence="1 2">CCMP2467</strain>
    </source>
</reference>
<evidence type="ECO:0000313" key="2">
    <source>
        <dbReference type="Proteomes" id="UP000186817"/>
    </source>
</evidence>
<organism evidence="1 2">
    <name type="scientific">Symbiodinium microadriaticum</name>
    <name type="common">Dinoflagellate</name>
    <name type="synonym">Zooxanthella microadriatica</name>
    <dbReference type="NCBI Taxonomy" id="2951"/>
    <lineage>
        <taxon>Eukaryota</taxon>
        <taxon>Sar</taxon>
        <taxon>Alveolata</taxon>
        <taxon>Dinophyceae</taxon>
        <taxon>Suessiales</taxon>
        <taxon>Symbiodiniaceae</taxon>
        <taxon>Symbiodinium</taxon>
    </lineage>
</organism>
<dbReference type="OrthoDB" id="10454523at2759"/>
<gene>
    <name evidence="1" type="ORF">AK812_SmicGene7215</name>
</gene>
<keyword evidence="2" id="KW-1185">Reference proteome</keyword>
<protein>
    <submittedName>
        <fullName evidence="1">Uncharacterized protein</fullName>
    </submittedName>
</protein>